<dbReference type="Proteomes" id="UP000299102">
    <property type="component" value="Unassembled WGS sequence"/>
</dbReference>
<keyword evidence="2" id="KW-1185">Reference proteome</keyword>
<dbReference type="EMBL" id="BGZK01000189">
    <property type="protein sequence ID" value="GBP27079.1"/>
    <property type="molecule type" value="Genomic_DNA"/>
</dbReference>
<comment type="caution">
    <text evidence="1">The sequence shown here is derived from an EMBL/GenBank/DDBJ whole genome shotgun (WGS) entry which is preliminary data.</text>
</comment>
<reference evidence="1 2" key="1">
    <citation type="journal article" date="2019" name="Commun. Biol.">
        <title>The bagworm genome reveals a unique fibroin gene that provides high tensile strength.</title>
        <authorList>
            <person name="Kono N."/>
            <person name="Nakamura H."/>
            <person name="Ohtoshi R."/>
            <person name="Tomita M."/>
            <person name="Numata K."/>
            <person name="Arakawa K."/>
        </authorList>
    </citation>
    <scope>NUCLEOTIDE SEQUENCE [LARGE SCALE GENOMIC DNA]</scope>
</reference>
<name>A0A4C1UL81_EUMVA</name>
<accession>A0A4C1UL81</accession>
<protein>
    <submittedName>
        <fullName evidence="1">Uncharacterized protein</fullName>
    </submittedName>
</protein>
<sequence>MAGIVILVHSPCSPELALECPNTGVVYFEGAAFTVIYCEISVSYRRRRRIDRAPATVSAGRRALEAGQSHARSSC</sequence>
<evidence type="ECO:0000313" key="1">
    <source>
        <dbReference type="EMBL" id="GBP27079.1"/>
    </source>
</evidence>
<evidence type="ECO:0000313" key="2">
    <source>
        <dbReference type="Proteomes" id="UP000299102"/>
    </source>
</evidence>
<gene>
    <name evidence="1" type="ORF">EVAR_16747_1</name>
</gene>
<dbReference type="AlphaFoldDB" id="A0A4C1UL81"/>
<proteinExistence type="predicted"/>
<organism evidence="1 2">
    <name type="scientific">Eumeta variegata</name>
    <name type="common">Bagworm moth</name>
    <name type="synonym">Eumeta japonica</name>
    <dbReference type="NCBI Taxonomy" id="151549"/>
    <lineage>
        <taxon>Eukaryota</taxon>
        <taxon>Metazoa</taxon>
        <taxon>Ecdysozoa</taxon>
        <taxon>Arthropoda</taxon>
        <taxon>Hexapoda</taxon>
        <taxon>Insecta</taxon>
        <taxon>Pterygota</taxon>
        <taxon>Neoptera</taxon>
        <taxon>Endopterygota</taxon>
        <taxon>Lepidoptera</taxon>
        <taxon>Glossata</taxon>
        <taxon>Ditrysia</taxon>
        <taxon>Tineoidea</taxon>
        <taxon>Psychidae</taxon>
        <taxon>Oiketicinae</taxon>
        <taxon>Eumeta</taxon>
    </lineage>
</organism>